<reference evidence="3" key="2">
    <citation type="submission" date="2019-10" db="EMBL/GenBank/DDBJ databases">
        <title>A de novo genome assembly of a pear dwarfing rootstock.</title>
        <authorList>
            <person name="Wang F."/>
            <person name="Wang J."/>
            <person name="Li S."/>
            <person name="Zhang Y."/>
            <person name="Fang M."/>
            <person name="Ma L."/>
            <person name="Zhao Y."/>
            <person name="Jiang S."/>
        </authorList>
    </citation>
    <scope>NUCLEOTIDE SEQUENCE [LARGE SCALE GENOMIC DNA]</scope>
</reference>
<sequence length="69" mass="7490">MEIAKNVSCDFGGQDCTAGEKKEVKAVQGSPSRLRLEEKEEEKAVIFAVVLRVPIIVHFAGISIDSSPM</sequence>
<protein>
    <submittedName>
        <fullName evidence="2">Uncharacterized protein</fullName>
    </submittedName>
</protein>
<reference evidence="2 3" key="1">
    <citation type="submission" date="2019-09" db="EMBL/GenBank/DDBJ databases">
        <authorList>
            <person name="Ou C."/>
        </authorList>
    </citation>
    <scope>NUCLEOTIDE SEQUENCE [LARGE SCALE GENOMIC DNA]</scope>
    <source>
        <strain evidence="2">S2</strain>
        <tissue evidence="2">Leaf</tissue>
    </source>
</reference>
<reference evidence="2 3" key="3">
    <citation type="submission" date="2019-11" db="EMBL/GenBank/DDBJ databases">
        <title>A de novo genome assembly of a pear dwarfing rootstock.</title>
        <authorList>
            <person name="Wang F."/>
            <person name="Wang J."/>
            <person name="Li S."/>
            <person name="Zhang Y."/>
            <person name="Fang M."/>
            <person name="Ma L."/>
            <person name="Zhao Y."/>
            <person name="Jiang S."/>
        </authorList>
    </citation>
    <scope>NUCLEOTIDE SEQUENCE [LARGE SCALE GENOMIC DNA]</scope>
    <source>
        <strain evidence="2">S2</strain>
        <tissue evidence="2">Leaf</tissue>
    </source>
</reference>
<dbReference type="Proteomes" id="UP000327157">
    <property type="component" value="Chromosome 4"/>
</dbReference>
<name>A0A5N5H0D7_9ROSA</name>
<feature type="transmembrane region" description="Helical" evidence="1">
    <location>
        <begin position="44"/>
        <end position="64"/>
    </location>
</feature>
<dbReference type="EMBL" id="SMOL01000231">
    <property type="protein sequence ID" value="KAB2621346.1"/>
    <property type="molecule type" value="Genomic_DNA"/>
</dbReference>
<accession>A0A5N5H0D7</accession>
<keyword evidence="3" id="KW-1185">Reference proteome</keyword>
<evidence type="ECO:0000256" key="1">
    <source>
        <dbReference type="SAM" id="Phobius"/>
    </source>
</evidence>
<keyword evidence="1" id="KW-1133">Transmembrane helix</keyword>
<keyword evidence="1" id="KW-0812">Transmembrane</keyword>
<keyword evidence="1" id="KW-0472">Membrane</keyword>
<organism evidence="2 3">
    <name type="scientific">Pyrus ussuriensis x Pyrus communis</name>
    <dbReference type="NCBI Taxonomy" id="2448454"/>
    <lineage>
        <taxon>Eukaryota</taxon>
        <taxon>Viridiplantae</taxon>
        <taxon>Streptophyta</taxon>
        <taxon>Embryophyta</taxon>
        <taxon>Tracheophyta</taxon>
        <taxon>Spermatophyta</taxon>
        <taxon>Magnoliopsida</taxon>
        <taxon>eudicotyledons</taxon>
        <taxon>Gunneridae</taxon>
        <taxon>Pentapetalae</taxon>
        <taxon>rosids</taxon>
        <taxon>fabids</taxon>
        <taxon>Rosales</taxon>
        <taxon>Rosaceae</taxon>
        <taxon>Amygdaloideae</taxon>
        <taxon>Maleae</taxon>
        <taxon>Pyrus</taxon>
    </lineage>
</organism>
<evidence type="ECO:0000313" key="2">
    <source>
        <dbReference type="EMBL" id="KAB2621346.1"/>
    </source>
</evidence>
<proteinExistence type="predicted"/>
<gene>
    <name evidence="2" type="ORF">D8674_023528</name>
</gene>
<evidence type="ECO:0000313" key="3">
    <source>
        <dbReference type="Proteomes" id="UP000327157"/>
    </source>
</evidence>
<dbReference type="AlphaFoldDB" id="A0A5N5H0D7"/>
<comment type="caution">
    <text evidence="2">The sequence shown here is derived from an EMBL/GenBank/DDBJ whole genome shotgun (WGS) entry which is preliminary data.</text>
</comment>